<dbReference type="Proteomes" id="UP000612055">
    <property type="component" value="Unassembled WGS sequence"/>
</dbReference>
<dbReference type="EMBL" id="JAEHOE010000208">
    <property type="protein sequence ID" value="KAG2482674.1"/>
    <property type="molecule type" value="Genomic_DNA"/>
</dbReference>
<sequence>MGPPWQFTVLPIVFLLVVKAQKWPEHEEWLHAHYARVPDWRSFSARFNVTADCVAGRRLRWAYFTRHSGTLWDWIAVADNLNILWTRVQNRNLWELVDHKVAVDTYVSTEAVAAAKWRGMGQLMCHMGDVLVFGDVIPDARPVLEGRCTTPALLLVTNRFDVGVSVGEERLRYYKFMAEVVQRPWIWFIVNNPYDVLYVKSKGVDLPPERTLLLRPVGASFLPKPLPGEAVARAGKIALIEHVGKPHLEVTTVLPWLRAKNLMDHVSVLGKYYGGPVALSQYRATIQIPYQVSVMKMYESMAYGAVFILPSPTFFVELLRTYNQTTMEFCCRPLLKQFPTAWTEVMDWYTTEFIGGHVMFESWEELEQAIKGEGKFTPEFFAAKKMTSQRLMLASRQKSLEGYQGMVSQLERQSCEHMQRSEFWPPPYMDAWGSWTGLKDDRRSGSWG</sequence>
<accession>A0A835XM16</accession>
<evidence type="ECO:0000313" key="2">
    <source>
        <dbReference type="EMBL" id="KAG2482674.1"/>
    </source>
</evidence>
<keyword evidence="3" id="KW-1185">Reference proteome</keyword>
<feature type="signal peptide" evidence="1">
    <location>
        <begin position="1"/>
        <end position="20"/>
    </location>
</feature>
<dbReference type="OrthoDB" id="523537at2759"/>
<comment type="caution">
    <text evidence="2">The sequence shown here is derived from an EMBL/GenBank/DDBJ whole genome shotgun (WGS) entry which is preliminary data.</text>
</comment>
<reference evidence="2" key="1">
    <citation type="journal article" date="2020" name="bioRxiv">
        <title>Comparative genomics of Chlamydomonas.</title>
        <authorList>
            <person name="Craig R.J."/>
            <person name="Hasan A.R."/>
            <person name="Ness R.W."/>
            <person name="Keightley P.D."/>
        </authorList>
    </citation>
    <scope>NUCLEOTIDE SEQUENCE</scope>
    <source>
        <strain evidence="2">CCAP 11/70</strain>
    </source>
</reference>
<keyword evidence="1" id="KW-0732">Signal</keyword>
<gene>
    <name evidence="2" type="ORF">HYH03_018410</name>
</gene>
<evidence type="ECO:0000256" key="1">
    <source>
        <dbReference type="SAM" id="SignalP"/>
    </source>
</evidence>
<evidence type="ECO:0000313" key="3">
    <source>
        <dbReference type="Proteomes" id="UP000612055"/>
    </source>
</evidence>
<feature type="chain" id="PRO_5032941311" evidence="1">
    <location>
        <begin position="21"/>
        <end position="448"/>
    </location>
</feature>
<proteinExistence type="predicted"/>
<name>A0A835XM16_9CHLO</name>
<dbReference type="AlphaFoldDB" id="A0A835XM16"/>
<organism evidence="2 3">
    <name type="scientific">Edaphochlamys debaryana</name>
    <dbReference type="NCBI Taxonomy" id="47281"/>
    <lineage>
        <taxon>Eukaryota</taxon>
        <taxon>Viridiplantae</taxon>
        <taxon>Chlorophyta</taxon>
        <taxon>core chlorophytes</taxon>
        <taxon>Chlorophyceae</taxon>
        <taxon>CS clade</taxon>
        <taxon>Chlamydomonadales</taxon>
        <taxon>Chlamydomonadales incertae sedis</taxon>
        <taxon>Edaphochlamys</taxon>
    </lineage>
</organism>
<protein>
    <submittedName>
        <fullName evidence="2">Uncharacterized protein</fullName>
    </submittedName>
</protein>